<dbReference type="PATRIC" id="fig|362837.3.peg.177"/>
<dbReference type="InterPro" id="IPR050680">
    <property type="entry name" value="YpeA/RimI_acetyltransf"/>
</dbReference>
<dbReference type="EMBL" id="CP012622">
    <property type="protein sequence ID" value="ALD66086.1"/>
    <property type="molecule type" value="Genomic_DNA"/>
</dbReference>
<dbReference type="Pfam" id="PF13673">
    <property type="entry name" value="Acetyltransf_10"/>
    <property type="match status" value="1"/>
</dbReference>
<dbReference type="RefSeq" id="WP_053945860.1">
    <property type="nucleotide sequence ID" value="NZ_CP012622.1"/>
</dbReference>
<dbReference type="OrthoDB" id="9796171at2"/>
<dbReference type="PROSITE" id="PS51186">
    <property type="entry name" value="GNAT"/>
    <property type="match status" value="1"/>
</dbReference>
<keyword evidence="1 4" id="KW-0808">Transferase</keyword>
<feature type="domain" description="N-acetyltransferase" evidence="3">
    <location>
        <begin position="5"/>
        <end position="144"/>
    </location>
</feature>
<reference evidence="4 5" key="1">
    <citation type="journal article" date="2015" name="Genome Announc.">
        <title>Complete Genome Sequence of Spiroplasma cantharicola CC-1T (DSM 21588), a Bacterium Isolated from Soldier Beetle (Cantharis carolinus).</title>
        <authorList>
            <person name="Lo W.S."/>
            <person name="Liu P.Y."/>
            <person name="Kuo C.H."/>
        </authorList>
    </citation>
    <scope>NUCLEOTIDE SEQUENCE [LARGE SCALE GENOMIC DNA]</scope>
    <source>
        <strain evidence="4 5">CC-1</strain>
    </source>
</reference>
<gene>
    <name evidence="4" type="ORF">SCANT_v1c01760</name>
</gene>
<protein>
    <submittedName>
        <fullName evidence="4">Acetyltransferase, GNAT family protein</fullName>
    </submittedName>
</protein>
<dbReference type="Gene3D" id="3.40.630.30">
    <property type="match status" value="1"/>
</dbReference>
<dbReference type="GO" id="GO:0016747">
    <property type="term" value="F:acyltransferase activity, transferring groups other than amino-acyl groups"/>
    <property type="evidence" value="ECO:0007669"/>
    <property type="project" value="InterPro"/>
</dbReference>
<evidence type="ECO:0000313" key="4">
    <source>
        <dbReference type="EMBL" id="ALD66086.1"/>
    </source>
</evidence>
<dbReference type="CDD" id="cd04301">
    <property type="entry name" value="NAT_SF"/>
    <property type="match status" value="1"/>
</dbReference>
<dbReference type="KEGG" id="scj:SCANT_v1c01760"/>
<evidence type="ECO:0000256" key="1">
    <source>
        <dbReference type="ARBA" id="ARBA00022679"/>
    </source>
</evidence>
<dbReference type="STRING" id="362837.SCANT_v1c01760"/>
<dbReference type="PANTHER" id="PTHR43420">
    <property type="entry name" value="ACETYLTRANSFERASE"/>
    <property type="match status" value="1"/>
</dbReference>
<dbReference type="SUPFAM" id="SSF55729">
    <property type="entry name" value="Acyl-CoA N-acyltransferases (Nat)"/>
    <property type="match status" value="1"/>
</dbReference>
<keyword evidence="5" id="KW-1185">Reference proteome</keyword>
<accession>A0A0M4JJ15</accession>
<evidence type="ECO:0000256" key="2">
    <source>
        <dbReference type="ARBA" id="ARBA00023315"/>
    </source>
</evidence>
<evidence type="ECO:0000259" key="3">
    <source>
        <dbReference type="PROSITE" id="PS51186"/>
    </source>
</evidence>
<organism evidence="4 5">
    <name type="scientific">Spiroplasma cantharicola</name>
    <dbReference type="NCBI Taxonomy" id="362837"/>
    <lineage>
        <taxon>Bacteria</taxon>
        <taxon>Bacillati</taxon>
        <taxon>Mycoplasmatota</taxon>
        <taxon>Mollicutes</taxon>
        <taxon>Entomoplasmatales</taxon>
        <taxon>Spiroplasmataceae</taxon>
        <taxon>Spiroplasma</taxon>
    </lineage>
</organism>
<dbReference type="PANTHER" id="PTHR43420:SF12">
    <property type="entry name" value="N-ACETYLTRANSFERASE DOMAIN-CONTAINING PROTEIN"/>
    <property type="match status" value="1"/>
</dbReference>
<evidence type="ECO:0000313" key="5">
    <source>
        <dbReference type="Proteomes" id="UP000063919"/>
    </source>
</evidence>
<sequence length="147" mass="17594">MNFLIEYSTENDIFDQAWQIRKKVFCEEQKYPEEDEYDKYDSTSFHVIGFENDLVVCCARILEKEDGWYIGRIAVLKQFRGKGIGHKLINFLEEFIKKNFNATEIFLNAQETVLNLYRKNGFEVISDKFLDGEIWHFKMKKNLKINK</sequence>
<name>A0A0M4JJ15_9MOLU</name>
<proteinExistence type="predicted"/>
<dbReference type="Proteomes" id="UP000063919">
    <property type="component" value="Chromosome"/>
</dbReference>
<keyword evidence="2" id="KW-0012">Acyltransferase</keyword>
<dbReference type="InterPro" id="IPR000182">
    <property type="entry name" value="GNAT_dom"/>
</dbReference>
<dbReference type="AlphaFoldDB" id="A0A0M4JJ15"/>
<dbReference type="InterPro" id="IPR016181">
    <property type="entry name" value="Acyl_CoA_acyltransferase"/>
</dbReference>